<name>A0A6M0RZ39_9CYAN</name>
<sequence>MADPLFINDLISQILRGHLRIPSFQRGFVWDADRVAHLMDSIYKGYPFGSLLFWRTRTALQTERQLGPFELPDNDPDYPIDYILDGQQRATSIFGVFQNALTPSEGEDHSWTQIYYDLQAPLDAQDSQFLFLAENEVDSNCHFPLSILFNPPAYRQFLRTMDDSIADTVDRLYQRFTTASIPVQTFSTDDRAAVAIVFERINRLGVELDTLQLLSAWSWSEEFDLQEQFSTLANELAPYGFDDVGSDTDLLLRCCAAIISENASPKTIIDLSGVEVRARFAEVRAGILGAIDFLRTSFKAYSTKVLPYATAIIPLSVFFATTRDQSTHPDSTQQSTLKRWLWRTFFTRRYSKRLEQLNQDVREIRKLRDGAPNNLGEFEHSIDASFFTKSTFNVRNTNARTHILMLASASPLDFISGEEIALNSVLRECNKKEFHHIYPKALLKEQNIDDKTINSIANFCILARASNNRISDSQPSKYRALMPEDSETVTSIMNHALCPADIFHDDFNRFLTERCDLLVRTAQQLMA</sequence>
<comment type="caution">
    <text evidence="2">The sequence shown here is derived from an EMBL/GenBank/DDBJ whole genome shotgun (WGS) entry which is preliminary data.</text>
</comment>
<dbReference type="EMBL" id="QZCE01000001">
    <property type="protein sequence ID" value="NEZ61474.1"/>
    <property type="molecule type" value="Genomic_DNA"/>
</dbReference>
<dbReference type="PANTHER" id="PTHR37292:SF2">
    <property type="entry name" value="DUF262 DOMAIN-CONTAINING PROTEIN"/>
    <property type="match status" value="1"/>
</dbReference>
<dbReference type="Proteomes" id="UP000473574">
    <property type="component" value="Unassembled WGS sequence"/>
</dbReference>
<accession>A0A6M0RZ39</accession>
<reference evidence="2 3" key="1">
    <citation type="journal article" date="2020" name="Microb. Ecol.">
        <title>Ecogenomics of the Marine Benthic Filamentous Cyanobacterium Adonisia.</title>
        <authorList>
            <person name="Walter J.M."/>
            <person name="Coutinho F.H."/>
            <person name="Leomil L."/>
            <person name="Hargreaves P.I."/>
            <person name="Campeao M.E."/>
            <person name="Vieira V.V."/>
            <person name="Silva B.S."/>
            <person name="Fistarol G.O."/>
            <person name="Salomon P.S."/>
            <person name="Sawabe T."/>
            <person name="Mino S."/>
            <person name="Hosokawa M."/>
            <person name="Miyashita H."/>
            <person name="Maruyama F."/>
            <person name="van Verk M.C."/>
            <person name="Dutilh B.E."/>
            <person name="Thompson C.C."/>
            <person name="Thompson F.L."/>
        </authorList>
    </citation>
    <scope>NUCLEOTIDE SEQUENCE [LARGE SCALE GENOMIC DNA]</scope>
    <source>
        <strain evidence="2 3">CCMR0082</strain>
    </source>
</reference>
<evidence type="ECO:0000313" key="3">
    <source>
        <dbReference type="Proteomes" id="UP000473574"/>
    </source>
</evidence>
<dbReference type="AlphaFoldDB" id="A0A6M0RZ39"/>
<gene>
    <name evidence="2" type="ORF">D0962_01565</name>
</gene>
<organism evidence="2 3">
    <name type="scientific">Adonisia turfae CCMR0082</name>
    <dbReference type="NCBI Taxonomy" id="2304604"/>
    <lineage>
        <taxon>Bacteria</taxon>
        <taxon>Bacillati</taxon>
        <taxon>Cyanobacteriota</taxon>
        <taxon>Adonisia</taxon>
        <taxon>Adonisia turfae</taxon>
    </lineage>
</organism>
<proteinExistence type="predicted"/>
<protein>
    <submittedName>
        <fullName evidence="2">DUF262 domain-containing protein</fullName>
    </submittedName>
</protein>
<evidence type="ECO:0000313" key="2">
    <source>
        <dbReference type="EMBL" id="NEZ61474.1"/>
    </source>
</evidence>
<dbReference type="PANTHER" id="PTHR37292">
    <property type="entry name" value="VNG6097C"/>
    <property type="match status" value="1"/>
</dbReference>
<feature type="domain" description="GmrSD restriction endonucleases N-terminal" evidence="1">
    <location>
        <begin position="7"/>
        <end position="217"/>
    </location>
</feature>
<dbReference type="Pfam" id="PF03235">
    <property type="entry name" value="GmrSD_N"/>
    <property type="match status" value="1"/>
</dbReference>
<dbReference type="InterPro" id="IPR004919">
    <property type="entry name" value="GmrSD_N"/>
</dbReference>
<evidence type="ECO:0000259" key="1">
    <source>
        <dbReference type="Pfam" id="PF03235"/>
    </source>
</evidence>
<dbReference type="RefSeq" id="WP_163659314.1">
    <property type="nucleotide sequence ID" value="NZ_QZCE01000001.1"/>
</dbReference>